<keyword evidence="4" id="KW-0548">Nucleotidyltransferase</keyword>
<evidence type="ECO:0000256" key="3">
    <source>
        <dbReference type="ARBA" id="ARBA00022679"/>
    </source>
</evidence>
<accession>A0A1G9GSH8</accession>
<keyword evidence="9" id="KW-1185">Reference proteome</keyword>
<evidence type="ECO:0000256" key="4">
    <source>
        <dbReference type="ARBA" id="ARBA00022695"/>
    </source>
</evidence>
<evidence type="ECO:0000256" key="2">
    <source>
        <dbReference type="ARBA" id="ARBA00022676"/>
    </source>
</evidence>
<evidence type="ECO:0000256" key="5">
    <source>
        <dbReference type="ARBA" id="ARBA00023125"/>
    </source>
</evidence>
<evidence type="ECO:0000256" key="6">
    <source>
        <dbReference type="PROSITE-ProRule" id="PRU01362"/>
    </source>
</evidence>
<keyword evidence="1 6" id="KW-1277">Toxin-antitoxin system</keyword>
<evidence type="ECO:0000313" key="9">
    <source>
        <dbReference type="Proteomes" id="UP000198894"/>
    </source>
</evidence>
<dbReference type="InterPro" id="IPR029494">
    <property type="entry name" value="DarT"/>
</dbReference>
<feature type="domain" description="DarT" evidence="7">
    <location>
        <begin position="10"/>
        <end position="169"/>
    </location>
</feature>
<keyword evidence="2" id="KW-0328">Glycosyltransferase</keyword>
<keyword evidence="3" id="KW-0808">Transferase</keyword>
<protein>
    <recommendedName>
        <fullName evidence="7">DarT domain-containing protein</fullName>
    </recommendedName>
</protein>
<dbReference type="GO" id="GO:0016779">
    <property type="term" value="F:nucleotidyltransferase activity"/>
    <property type="evidence" value="ECO:0007669"/>
    <property type="project" value="UniProtKB-KW"/>
</dbReference>
<organism evidence="8 9">
    <name type="scientific">Mesorhizobium muleiense</name>
    <dbReference type="NCBI Taxonomy" id="1004279"/>
    <lineage>
        <taxon>Bacteria</taxon>
        <taxon>Pseudomonadati</taxon>
        <taxon>Pseudomonadota</taxon>
        <taxon>Alphaproteobacteria</taxon>
        <taxon>Hyphomicrobiales</taxon>
        <taxon>Phyllobacteriaceae</taxon>
        <taxon>Mesorhizobium</taxon>
    </lineage>
</organism>
<comment type="similarity">
    <text evidence="6">Belongs to the DarT ADP-ribosyltransferase family.</text>
</comment>
<dbReference type="EMBL" id="FNEE01000025">
    <property type="protein sequence ID" value="SDL03627.1"/>
    <property type="molecule type" value="Genomic_DNA"/>
</dbReference>
<comment type="caution">
    <text evidence="6">Lacks conserved residue(s) required for the propagation of feature annotation.</text>
</comment>
<evidence type="ECO:0000259" key="7">
    <source>
        <dbReference type="PROSITE" id="PS52018"/>
    </source>
</evidence>
<dbReference type="GO" id="GO:0003677">
    <property type="term" value="F:DNA binding"/>
    <property type="evidence" value="ECO:0007669"/>
    <property type="project" value="UniProtKB-UniRule"/>
</dbReference>
<dbReference type="Pfam" id="PF14487">
    <property type="entry name" value="DarT"/>
    <property type="match status" value="1"/>
</dbReference>
<sequence length="169" mass="19105">MAIDTLDKVPLLYHFTDRRNLPVIKEMGGLYPLAQLDQKKVKVPAPGGNEWSRDADALKGMGNYVHLCFRSTHPMEYVARQDGRITDTIFLQIHPSVMQFTGVRFTNDVANKAGVESIPIGEAEPLIDFEILYTRTDWKDSAIKARLTQAEKYEVLVPHVILLGLVRNI</sequence>
<reference evidence="9" key="1">
    <citation type="submission" date="2016-10" db="EMBL/GenBank/DDBJ databases">
        <authorList>
            <person name="Varghese N."/>
            <person name="Submissions S."/>
        </authorList>
    </citation>
    <scope>NUCLEOTIDE SEQUENCE [LARGE SCALE GENOMIC DNA]</scope>
    <source>
        <strain evidence="9">CGMCC 1.11022</strain>
    </source>
</reference>
<keyword evidence="5 6" id="KW-0238">DNA-binding</keyword>
<proteinExistence type="inferred from homology"/>
<dbReference type="Proteomes" id="UP000198894">
    <property type="component" value="Unassembled WGS sequence"/>
</dbReference>
<dbReference type="GO" id="GO:0016757">
    <property type="term" value="F:glycosyltransferase activity"/>
    <property type="evidence" value="ECO:0007669"/>
    <property type="project" value="UniProtKB-KW"/>
</dbReference>
<dbReference type="PROSITE" id="PS52018">
    <property type="entry name" value="DART"/>
    <property type="match status" value="1"/>
</dbReference>
<gene>
    <name evidence="8" type="ORF">SAMN05428953_12571</name>
</gene>
<dbReference type="RefSeq" id="WP_128341073.1">
    <property type="nucleotide sequence ID" value="NZ_FNEE01000025.1"/>
</dbReference>
<name>A0A1G9GSH8_9HYPH</name>
<dbReference type="AlphaFoldDB" id="A0A1G9GSH8"/>
<evidence type="ECO:0000256" key="1">
    <source>
        <dbReference type="ARBA" id="ARBA00022649"/>
    </source>
</evidence>
<evidence type="ECO:0000313" key="8">
    <source>
        <dbReference type="EMBL" id="SDL03627.1"/>
    </source>
</evidence>